<dbReference type="SUPFAM" id="SSF52540">
    <property type="entry name" value="P-loop containing nucleoside triphosphate hydrolases"/>
    <property type="match status" value="1"/>
</dbReference>
<dbReference type="EMBL" id="CCKQ01011121">
    <property type="protein sequence ID" value="CDW82661.1"/>
    <property type="molecule type" value="Genomic_DNA"/>
</dbReference>
<evidence type="ECO:0000313" key="3">
    <source>
        <dbReference type="EMBL" id="CDW82661.1"/>
    </source>
</evidence>
<dbReference type="OrthoDB" id="63533at2759"/>
<dbReference type="CDD" id="cd00154">
    <property type="entry name" value="Rab"/>
    <property type="match status" value="1"/>
</dbReference>
<organism evidence="3 4">
    <name type="scientific">Stylonychia lemnae</name>
    <name type="common">Ciliate</name>
    <dbReference type="NCBI Taxonomy" id="5949"/>
    <lineage>
        <taxon>Eukaryota</taxon>
        <taxon>Sar</taxon>
        <taxon>Alveolata</taxon>
        <taxon>Ciliophora</taxon>
        <taxon>Intramacronucleata</taxon>
        <taxon>Spirotrichea</taxon>
        <taxon>Stichotrichia</taxon>
        <taxon>Sporadotrichida</taxon>
        <taxon>Oxytrichidae</taxon>
        <taxon>Stylonychinae</taxon>
        <taxon>Stylonychia</taxon>
    </lineage>
</organism>
<proteinExistence type="predicted"/>
<evidence type="ECO:0000313" key="4">
    <source>
        <dbReference type="Proteomes" id="UP000039865"/>
    </source>
</evidence>
<dbReference type="GO" id="GO:0005525">
    <property type="term" value="F:GTP binding"/>
    <property type="evidence" value="ECO:0007669"/>
    <property type="project" value="InterPro"/>
</dbReference>
<dbReference type="SMART" id="SM00174">
    <property type="entry name" value="RHO"/>
    <property type="match status" value="1"/>
</dbReference>
<dbReference type="PROSITE" id="PS51419">
    <property type="entry name" value="RAB"/>
    <property type="match status" value="1"/>
</dbReference>
<dbReference type="InterPro" id="IPR001806">
    <property type="entry name" value="Small_GTPase"/>
</dbReference>
<gene>
    <name evidence="3" type="primary">Contig7504.g8016</name>
    <name evidence="3" type="ORF">STYLEM_11694</name>
</gene>
<dbReference type="GO" id="GO:0003924">
    <property type="term" value="F:GTPase activity"/>
    <property type="evidence" value="ECO:0007669"/>
    <property type="project" value="InterPro"/>
</dbReference>
<keyword evidence="1" id="KW-0547">Nucleotide-binding</keyword>
<reference evidence="3 4" key="1">
    <citation type="submission" date="2014-06" db="EMBL/GenBank/DDBJ databases">
        <authorList>
            <person name="Swart Estienne"/>
        </authorList>
    </citation>
    <scope>NUCLEOTIDE SEQUENCE [LARGE SCALE GENOMIC DNA]</scope>
    <source>
        <strain evidence="3 4">130c</strain>
    </source>
</reference>
<dbReference type="Proteomes" id="UP000039865">
    <property type="component" value="Unassembled WGS sequence"/>
</dbReference>
<evidence type="ECO:0000256" key="1">
    <source>
        <dbReference type="ARBA" id="ARBA00022741"/>
    </source>
</evidence>
<dbReference type="InParanoid" id="A0A078ALA8"/>
<dbReference type="InterPro" id="IPR027417">
    <property type="entry name" value="P-loop_NTPase"/>
</dbReference>
<feature type="region of interest" description="Disordered" evidence="2">
    <location>
        <begin position="99"/>
        <end position="119"/>
    </location>
</feature>
<protein>
    <submittedName>
        <fullName evidence="3">Ras small gtpases ric1</fullName>
    </submittedName>
</protein>
<keyword evidence="4" id="KW-1185">Reference proteome</keyword>
<dbReference type="Pfam" id="PF00071">
    <property type="entry name" value="Ras"/>
    <property type="match status" value="1"/>
</dbReference>
<dbReference type="PROSITE" id="PS51421">
    <property type="entry name" value="RAS"/>
    <property type="match status" value="1"/>
</dbReference>
<dbReference type="AlphaFoldDB" id="A0A078ALA8"/>
<dbReference type="Gene3D" id="3.40.50.300">
    <property type="entry name" value="P-loop containing nucleotide triphosphate hydrolases"/>
    <property type="match status" value="1"/>
</dbReference>
<dbReference type="SMART" id="SM00175">
    <property type="entry name" value="RAB"/>
    <property type="match status" value="1"/>
</dbReference>
<sequence length="126" mass="14291">MYYRDADGAILVFDVTDKASFENIKNIWIKDVEEKAPENIQLAIVGNKSDRVDSEVVTFKEAQEFALQSRAILKFVSAKKNQGLQEVFQKLGEKLLQQPSNRSGSVRIRSGSHKRRNKKGKCCAIF</sequence>
<dbReference type="SMART" id="SM00173">
    <property type="entry name" value="RAS"/>
    <property type="match status" value="1"/>
</dbReference>
<name>A0A078ALA8_STYLE</name>
<evidence type="ECO:0000256" key="2">
    <source>
        <dbReference type="SAM" id="MobiDB-lite"/>
    </source>
</evidence>
<dbReference type="PANTHER" id="PTHR47978">
    <property type="match status" value="1"/>
</dbReference>
<feature type="compositionally biased region" description="Basic residues" evidence="2">
    <location>
        <begin position="110"/>
        <end position="119"/>
    </location>
</feature>
<accession>A0A078ALA8</accession>
<dbReference type="OMA" id="KNIWIKD"/>